<dbReference type="AlphaFoldDB" id="A0A916ZWX1"/>
<accession>A0A916ZWX1</accession>
<dbReference type="RefSeq" id="WP_188475842.1">
    <property type="nucleotide sequence ID" value="NZ_BMFJ01000001.1"/>
</dbReference>
<dbReference type="InterPro" id="IPR002126">
    <property type="entry name" value="Cadherin-like_dom"/>
</dbReference>
<feature type="domain" description="Cadherin" evidence="1">
    <location>
        <begin position="189"/>
        <end position="278"/>
    </location>
</feature>
<dbReference type="PROSITE" id="PS50268">
    <property type="entry name" value="CADHERIN_2"/>
    <property type="match status" value="1"/>
</dbReference>
<organism evidence="2 3">
    <name type="scientific">Primorskyibacter flagellatus</name>
    <dbReference type="NCBI Taxonomy" id="1387277"/>
    <lineage>
        <taxon>Bacteria</taxon>
        <taxon>Pseudomonadati</taxon>
        <taxon>Pseudomonadota</taxon>
        <taxon>Alphaproteobacteria</taxon>
        <taxon>Rhodobacterales</taxon>
        <taxon>Roseobacteraceae</taxon>
        <taxon>Primorskyibacter</taxon>
    </lineage>
</organism>
<reference evidence="3" key="1">
    <citation type="journal article" date="2019" name="Int. J. Syst. Evol. Microbiol.">
        <title>The Global Catalogue of Microorganisms (GCM) 10K type strain sequencing project: providing services to taxonomists for standard genome sequencing and annotation.</title>
        <authorList>
            <consortium name="The Broad Institute Genomics Platform"/>
            <consortium name="The Broad Institute Genome Sequencing Center for Infectious Disease"/>
            <person name="Wu L."/>
            <person name="Ma J."/>
        </authorList>
    </citation>
    <scope>NUCLEOTIDE SEQUENCE [LARGE SCALE GENOMIC DNA]</scope>
    <source>
        <strain evidence="3">CGMCC 1.12664</strain>
    </source>
</reference>
<dbReference type="Gene3D" id="2.60.120.260">
    <property type="entry name" value="Galactose-binding domain-like"/>
    <property type="match status" value="1"/>
</dbReference>
<dbReference type="Gene3D" id="2.60.40.60">
    <property type="entry name" value="Cadherins"/>
    <property type="match status" value="1"/>
</dbReference>
<dbReference type="GO" id="GO:0016020">
    <property type="term" value="C:membrane"/>
    <property type="evidence" value="ECO:0007669"/>
    <property type="project" value="InterPro"/>
</dbReference>
<dbReference type="Proteomes" id="UP000612855">
    <property type="component" value="Unassembled WGS sequence"/>
</dbReference>
<evidence type="ECO:0000259" key="1">
    <source>
        <dbReference type="PROSITE" id="PS50268"/>
    </source>
</evidence>
<gene>
    <name evidence="2" type="ORF">GCM10011360_02740</name>
</gene>
<dbReference type="SUPFAM" id="SSF49313">
    <property type="entry name" value="Cadherin-like"/>
    <property type="match status" value="1"/>
</dbReference>
<proteinExistence type="predicted"/>
<sequence length="726" mass="78749">MTYYSSYYSSYSYTKKYEWTAYTESDFLGSGTGGSISCGDTFTMPGSPTVCMSTYDNDGYLSGDDGWCKDERANDSSGQDAYIDGGRVGGQLYAECYHKLKGSDGKIYYLIEIEVEGYDAPGAGDDFFTFYGAVPPAGVTLKVIDTCNVTGCMIDYRCLGAGDKAPANTPPEFTNEPAYGKICIDENTTFVIDLNAKDKEGDTLTFKIVGGADAALFTINEQTGELKFKAAPDYENAKDYNKDNIYKVEVKVLDGKGGEDLTKLSICVDDVKETTPGKCIVIEAESMCEWGFSKAWGCNASNGKLVKLDCYDKGKLWTTFDGQEGNYDFKLFAQDENDGKSKLTVYVNGVIAGVIKLDRQTDGGGSDNGKFSTFTLEDLKLKKGDVITIWAEGNCNEQVRIDKIELCLDEPKPELKDDMAMTCADEMKFVDVLDNDTNGDMLTITHVDGKAISEGNSITTDYGTIVTLVGGELKIDGQDAYAYLDIGESEMELITYTASNGKASAQAKLEMKFCGDANSVESFADYLPSGDITYKIKASNIDFPIETYGLDVQIIDASGDRFDGVIFSKAYCLYMGEAAADSEDFATAPINVGTVTNTTDPNATDVFSAGQKSAFNGLAAKDNFDLINWILNQDYEDNGYTGWEVQRAIWELTNNNDTGYMDAVDPGFGSNANVETILGQAAANGEGYVAGVGDVFGLIIDPGNADPKNLQPFILAVEFETYDCLC</sequence>
<comment type="caution">
    <text evidence="2">The sequence shown here is derived from an EMBL/GenBank/DDBJ whole genome shotgun (WGS) entry which is preliminary data.</text>
</comment>
<evidence type="ECO:0000313" key="2">
    <source>
        <dbReference type="EMBL" id="GGE17359.1"/>
    </source>
</evidence>
<dbReference type="CDD" id="cd11304">
    <property type="entry name" value="Cadherin_repeat"/>
    <property type="match status" value="1"/>
</dbReference>
<dbReference type="GO" id="GO:0005509">
    <property type="term" value="F:calcium ion binding"/>
    <property type="evidence" value="ECO:0007669"/>
    <property type="project" value="InterPro"/>
</dbReference>
<dbReference type="GO" id="GO:0007156">
    <property type="term" value="P:homophilic cell adhesion via plasma membrane adhesion molecules"/>
    <property type="evidence" value="ECO:0007669"/>
    <property type="project" value="InterPro"/>
</dbReference>
<dbReference type="EMBL" id="BMFJ01000001">
    <property type="protein sequence ID" value="GGE17359.1"/>
    <property type="molecule type" value="Genomic_DNA"/>
</dbReference>
<keyword evidence="3" id="KW-1185">Reference proteome</keyword>
<protein>
    <recommendedName>
        <fullName evidence="1">Cadherin domain-containing protein</fullName>
    </recommendedName>
</protein>
<name>A0A916ZWX1_9RHOB</name>
<dbReference type="InterPro" id="IPR015919">
    <property type="entry name" value="Cadherin-like_sf"/>
</dbReference>
<evidence type="ECO:0000313" key="3">
    <source>
        <dbReference type="Proteomes" id="UP000612855"/>
    </source>
</evidence>